<dbReference type="EMBL" id="HBUF01037142">
    <property type="protein sequence ID" value="CAG6616843.1"/>
    <property type="molecule type" value="Transcribed_RNA"/>
</dbReference>
<dbReference type="EMBL" id="HBUF01334281">
    <property type="protein sequence ID" value="CAG6697592.1"/>
    <property type="molecule type" value="Transcribed_RNA"/>
</dbReference>
<dbReference type="EMBL" id="HBUF01346142">
    <property type="protein sequence ID" value="CAG6709519.1"/>
    <property type="molecule type" value="Transcribed_RNA"/>
</dbReference>
<dbReference type="EMBL" id="HBUF01334283">
    <property type="protein sequence ID" value="CAG6697597.1"/>
    <property type="molecule type" value="Transcribed_RNA"/>
</dbReference>
<dbReference type="AlphaFoldDB" id="A0A8D8U133"/>
<dbReference type="EMBL" id="HBUF01613619">
    <property type="protein sequence ID" value="CAG6779332.1"/>
    <property type="molecule type" value="Transcribed_RNA"/>
</dbReference>
<dbReference type="EMBL" id="HBUF01334286">
    <property type="protein sequence ID" value="CAG6697603.1"/>
    <property type="molecule type" value="Transcribed_RNA"/>
</dbReference>
<dbReference type="EMBL" id="HBUF01037140">
    <property type="protein sequence ID" value="CAG6616839.1"/>
    <property type="molecule type" value="Transcribed_RNA"/>
</dbReference>
<proteinExistence type="predicted"/>
<dbReference type="EMBL" id="HBUF01334285">
    <property type="protein sequence ID" value="CAG6697601.1"/>
    <property type="molecule type" value="Transcribed_RNA"/>
</dbReference>
<evidence type="ECO:0000313" key="1">
    <source>
        <dbReference type="EMBL" id="CAG6697599.1"/>
    </source>
</evidence>
<dbReference type="EMBL" id="HBUF01346141">
    <property type="protein sequence ID" value="CAG6709516.1"/>
    <property type="molecule type" value="Transcribed_RNA"/>
</dbReference>
<sequence length="113" mass="12903">MDVWRWRRLMDECRCCKLETVSASYPPWRSCITRVSCARAVMTVSSCVSHRLTTIGFNIRARRTRDDTRTRRDVSSWSPRHEATATLLVAGEELSSSEALPTVSCYNSSKKTL</sequence>
<name>A0A8D8U133_9HEMI</name>
<dbReference type="EMBL" id="HBUF01037141">
    <property type="protein sequence ID" value="CAG6616841.1"/>
    <property type="molecule type" value="Transcribed_RNA"/>
</dbReference>
<dbReference type="EMBL" id="HBUF01346143">
    <property type="protein sequence ID" value="CAG6709521.1"/>
    <property type="molecule type" value="Transcribed_RNA"/>
</dbReference>
<dbReference type="EMBL" id="HBUF01334284">
    <property type="protein sequence ID" value="CAG6697599.1"/>
    <property type="molecule type" value="Transcribed_RNA"/>
</dbReference>
<dbReference type="EMBL" id="HBUF01613620">
    <property type="protein sequence ID" value="CAG6779334.1"/>
    <property type="molecule type" value="Transcribed_RNA"/>
</dbReference>
<reference evidence="1" key="1">
    <citation type="submission" date="2021-05" db="EMBL/GenBank/DDBJ databases">
        <authorList>
            <person name="Alioto T."/>
            <person name="Alioto T."/>
            <person name="Gomez Garrido J."/>
        </authorList>
    </citation>
    <scope>NUCLEOTIDE SEQUENCE</scope>
</reference>
<protein>
    <submittedName>
        <fullName evidence="1">Uncharacterized protein</fullName>
    </submittedName>
</protein>
<accession>A0A8D8U133</accession>
<dbReference type="EMBL" id="HBUF01334282">
    <property type="protein sequence ID" value="CAG6697595.1"/>
    <property type="molecule type" value="Transcribed_RNA"/>
</dbReference>
<organism evidence="1">
    <name type="scientific">Cacopsylla melanoneura</name>
    <dbReference type="NCBI Taxonomy" id="428564"/>
    <lineage>
        <taxon>Eukaryota</taxon>
        <taxon>Metazoa</taxon>
        <taxon>Ecdysozoa</taxon>
        <taxon>Arthropoda</taxon>
        <taxon>Hexapoda</taxon>
        <taxon>Insecta</taxon>
        <taxon>Pterygota</taxon>
        <taxon>Neoptera</taxon>
        <taxon>Paraneoptera</taxon>
        <taxon>Hemiptera</taxon>
        <taxon>Sternorrhyncha</taxon>
        <taxon>Psylloidea</taxon>
        <taxon>Psyllidae</taxon>
        <taxon>Psyllinae</taxon>
        <taxon>Cacopsylla</taxon>
    </lineage>
</organism>